<dbReference type="InterPro" id="IPR017894">
    <property type="entry name" value="HTH_IS21_transposase_type"/>
</dbReference>
<dbReference type="EMBL" id="JAABNR010000022">
    <property type="protein sequence ID" value="NBZ89422.1"/>
    <property type="molecule type" value="Genomic_DNA"/>
</dbReference>
<proteinExistence type="predicted"/>
<sequence length="131" mass="15197">MITMEVLNLIRRLRLREKLSVHEIARRTFLSRNTVKKYLKAEIVEPKFDASNRASKLDPFAEKQAAWLKSEAAKPRKQRRTLKQMHSELTALGFTGSYNRVAAFAREWRADRQHEQQTTGRVTLPPPANPV</sequence>
<dbReference type="GO" id="GO:0003677">
    <property type="term" value="F:DNA binding"/>
    <property type="evidence" value="ECO:0007669"/>
    <property type="project" value="InterPro"/>
</dbReference>
<evidence type="ECO:0000256" key="1">
    <source>
        <dbReference type="SAM" id="MobiDB-lite"/>
    </source>
</evidence>
<evidence type="ECO:0000313" key="5">
    <source>
        <dbReference type="Proteomes" id="UP001193501"/>
    </source>
</evidence>
<accession>A0AAE5BWK9</accession>
<dbReference type="InterPro" id="IPR036388">
    <property type="entry name" value="WH-like_DNA-bd_sf"/>
</dbReference>
<keyword evidence="5" id="KW-1185">Reference proteome</keyword>
<dbReference type="Proteomes" id="UP001193501">
    <property type="component" value="Unassembled WGS sequence"/>
</dbReference>
<name>A0AAE5BWK9_9RHOB</name>
<feature type="domain" description="HTH IS21-type" evidence="2">
    <location>
        <begin position="6"/>
        <end position="68"/>
    </location>
</feature>
<feature type="domain" description="HTH cro/C1-type" evidence="3">
    <location>
        <begin position="10"/>
        <end position="49"/>
    </location>
</feature>
<dbReference type="InterPro" id="IPR001387">
    <property type="entry name" value="Cro/C1-type_HTH"/>
</dbReference>
<dbReference type="AlphaFoldDB" id="A0AAE5BWK9"/>
<feature type="region of interest" description="Disordered" evidence="1">
    <location>
        <begin position="110"/>
        <end position="131"/>
    </location>
</feature>
<dbReference type="PROSITE" id="PS50943">
    <property type="entry name" value="HTH_CROC1"/>
    <property type="match status" value="1"/>
</dbReference>
<dbReference type="PROSITE" id="PS50531">
    <property type="entry name" value="HTH_IS21"/>
    <property type="match status" value="1"/>
</dbReference>
<reference evidence="4" key="1">
    <citation type="submission" date="2020-01" db="EMBL/GenBank/DDBJ databases">
        <authorList>
            <person name="Chen W.-M."/>
        </authorList>
    </citation>
    <scope>NUCLEOTIDE SEQUENCE</scope>
    <source>
        <strain evidence="4">CYK-10</strain>
    </source>
</reference>
<comment type="caution">
    <text evidence="4">The sequence shown here is derived from an EMBL/GenBank/DDBJ whole genome shotgun (WGS) entry which is preliminary data.</text>
</comment>
<evidence type="ECO:0000259" key="2">
    <source>
        <dbReference type="PROSITE" id="PS50531"/>
    </source>
</evidence>
<organism evidence="4 5">
    <name type="scientific">Stagnihabitans tardus</name>
    <dbReference type="NCBI Taxonomy" id="2699202"/>
    <lineage>
        <taxon>Bacteria</taxon>
        <taxon>Pseudomonadati</taxon>
        <taxon>Pseudomonadota</taxon>
        <taxon>Alphaproteobacteria</taxon>
        <taxon>Rhodobacterales</taxon>
        <taxon>Paracoccaceae</taxon>
        <taxon>Stagnihabitans</taxon>
    </lineage>
</organism>
<gene>
    <name evidence="4" type="ORF">GV832_17685</name>
</gene>
<evidence type="ECO:0008006" key="6">
    <source>
        <dbReference type="Google" id="ProtNLM"/>
    </source>
</evidence>
<dbReference type="SUPFAM" id="SSF47413">
    <property type="entry name" value="lambda repressor-like DNA-binding domains"/>
    <property type="match status" value="1"/>
</dbReference>
<protein>
    <recommendedName>
        <fullName evidence="6">HTH IS21-type domain-containing protein</fullName>
    </recommendedName>
</protein>
<evidence type="ECO:0000313" key="4">
    <source>
        <dbReference type="EMBL" id="NBZ89422.1"/>
    </source>
</evidence>
<dbReference type="InterPro" id="IPR010982">
    <property type="entry name" value="Lambda_DNA-bd_dom_sf"/>
</dbReference>
<dbReference type="Gene3D" id="1.10.10.10">
    <property type="entry name" value="Winged helix-like DNA-binding domain superfamily/Winged helix DNA-binding domain"/>
    <property type="match status" value="1"/>
</dbReference>
<evidence type="ECO:0000259" key="3">
    <source>
        <dbReference type="PROSITE" id="PS50943"/>
    </source>
</evidence>